<name>A0ABV8RKG1_9SPHN</name>
<comment type="caution">
    <text evidence="2">The sequence shown here is derived from an EMBL/GenBank/DDBJ whole genome shotgun (WGS) entry which is preliminary data.</text>
</comment>
<keyword evidence="1" id="KW-0732">Signal</keyword>
<sequence length="369" mass="39688">MKILLALSSALFMSAANANSLPEGWTEQQNNGMTLYENGKELSSILATETILNDGTTFADYEIGIRQLLSQGTGCKGLDEAETTPLFNNRAMVAKVNITGPNGKAITCISMTGFQDKKFFTKLLISDPAYAAKGAKLMADLMTRDLGLGAGQPVIAAEAPQTPNANNSRNPKTITANVDSLRFFYFAGGPGGVDPRPVVLFKGGLLCDCAEYALGTANPEIYRSKYPGDFGKWRRTAAGEYEVLWDEDSSGNWSGLSSSAAKPLPAAWRGQGTWRRTSSVGMLGGDAPVTSSINLLTFNLDGRFSEGNVISSTSPTVFAGGSSAEREGRYDIDGYFIVLRYDDGATERMSAVWESDEDVIWFDGKGFIR</sequence>
<accession>A0ABV8RKG1</accession>
<dbReference type="RefSeq" id="WP_381424134.1">
    <property type="nucleotide sequence ID" value="NZ_JBHSDH010000013.1"/>
</dbReference>
<proteinExistence type="predicted"/>
<evidence type="ECO:0000313" key="3">
    <source>
        <dbReference type="Proteomes" id="UP001595887"/>
    </source>
</evidence>
<gene>
    <name evidence="2" type="ORF">ACFOWX_11255</name>
</gene>
<dbReference type="Proteomes" id="UP001595887">
    <property type="component" value="Unassembled WGS sequence"/>
</dbReference>
<reference evidence="3" key="1">
    <citation type="journal article" date="2019" name="Int. J. Syst. Evol. Microbiol.">
        <title>The Global Catalogue of Microorganisms (GCM) 10K type strain sequencing project: providing services to taxonomists for standard genome sequencing and annotation.</title>
        <authorList>
            <consortium name="The Broad Institute Genomics Platform"/>
            <consortium name="The Broad Institute Genome Sequencing Center for Infectious Disease"/>
            <person name="Wu L."/>
            <person name="Ma J."/>
        </authorList>
    </citation>
    <scope>NUCLEOTIDE SEQUENCE [LARGE SCALE GENOMIC DNA]</scope>
    <source>
        <strain evidence="3">CECT 8531</strain>
    </source>
</reference>
<dbReference type="EMBL" id="JBHSDH010000013">
    <property type="protein sequence ID" value="MFC4292990.1"/>
    <property type="molecule type" value="Genomic_DNA"/>
</dbReference>
<organism evidence="2 3">
    <name type="scientific">Sphingorhabdus arenilitoris</name>
    <dbReference type="NCBI Taxonomy" id="1490041"/>
    <lineage>
        <taxon>Bacteria</taxon>
        <taxon>Pseudomonadati</taxon>
        <taxon>Pseudomonadota</taxon>
        <taxon>Alphaproteobacteria</taxon>
        <taxon>Sphingomonadales</taxon>
        <taxon>Sphingomonadaceae</taxon>
        <taxon>Sphingorhabdus</taxon>
    </lineage>
</organism>
<feature type="chain" id="PRO_5046438385" evidence="1">
    <location>
        <begin position="19"/>
        <end position="369"/>
    </location>
</feature>
<evidence type="ECO:0000256" key="1">
    <source>
        <dbReference type="SAM" id="SignalP"/>
    </source>
</evidence>
<evidence type="ECO:0000313" key="2">
    <source>
        <dbReference type="EMBL" id="MFC4292990.1"/>
    </source>
</evidence>
<protein>
    <submittedName>
        <fullName evidence="2">Uncharacterized protein</fullName>
    </submittedName>
</protein>
<keyword evidence="3" id="KW-1185">Reference proteome</keyword>
<feature type="signal peptide" evidence="1">
    <location>
        <begin position="1"/>
        <end position="18"/>
    </location>
</feature>